<dbReference type="InterPro" id="IPR035965">
    <property type="entry name" value="PAS-like_dom_sf"/>
</dbReference>
<dbReference type="PANTHER" id="PTHR44757:SF2">
    <property type="entry name" value="BIOFILM ARCHITECTURE MAINTENANCE PROTEIN MBAA"/>
    <property type="match status" value="1"/>
</dbReference>
<dbReference type="Gene3D" id="3.30.70.270">
    <property type="match status" value="1"/>
</dbReference>
<dbReference type="Gene3D" id="2.10.70.100">
    <property type="match status" value="1"/>
</dbReference>
<dbReference type="InterPro" id="IPR043128">
    <property type="entry name" value="Rev_trsase/Diguanyl_cyclase"/>
</dbReference>
<keyword evidence="1" id="KW-0175">Coiled coil</keyword>
<evidence type="ECO:0000256" key="1">
    <source>
        <dbReference type="SAM" id="Coils"/>
    </source>
</evidence>
<dbReference type="InterPro" id="IPR013655">
    <property type="entry name" value="PAS_fold_3"/>
</dbReference>
<proteinExistence type="predicted"/>
<dbReference type="AlphaFoldDB" id="A0A2R5FDU4"/>
<dbReference type="InterPro" id="IPR035919">
    <property type="entry name" value="EAL_sf"/>
</dbReference>
<dbReference type="PROSITE" id="PS50887">
    <property type="entry name" value="GGDEF"/>
    <property type="match status" value="1"/>
</dbReference>
<feature type="domain" description="PAS" evidence="2">
    <location>
        <begin position="32"/>
        <end position="71"/>
    </location>
</feature>
<gene>
    <name evidence="6" type="ORF">NIES4072_02180</name>
</gene>
<sequence>MTSKNSVASPVNGLVLSEEAFFFERSLDLLSVIGLDGYFKRINPAFTQTLGHSEAELLASPFLDFVHPDDHFATLAEMEKVKTGIPTLNFENRYRTKDGCYRWLRWTASPQIVGGLIYCVARDMTQQKEAEAALQRANQELEQRVAERTAQLEQANAVLAEREALYRTLTQHILNGAVQLFDHNLRFLLIEGSEIKQLGLDGTALVGQTIWEVLPPETCEQIEPMYRAALVGQISIQEVLYSNQIYEVHTLPVRNEQGEIFAGMVLTQNMTYRKQVEAELQESKAILQRQLAEIESIYQSAPIGLNVLDTNLRFVRINQRLAEINGFSVEEHIGRTIRELLPNIADTAEELLRPVLETGEPLLNVEIRGETPAQPGVERVWLESFLPLKDGEQIIGINTVCQEITEQIQIDEALRRSEERYRTLFETMEDGFCVIEMLFDANNTPIDYRFLEINPAFEQQTGFQQAVGKTARQLLPNLEEFWFQTYGRVALTGEPIRFENGSEAMNRWFDVYAFRIEHPEMHKVAILFKDISDVYDELRLRKQSEIALRENEDRLRMAIASAQLGTWDWNLLTGELKWDTGCKAMFGLPPDAESSIETFFEGLHPDDRDRLQEIIQEALNPASGGFYDTEYRTIGIQDKVERWLRAKGQAYFETNRKPIRFIGTVLNITEQKQTEAQLIHDVFHDSLTGLPNRALFVERLEQALALTKRHSDYRFAVLFLDVDRFKVINDSLGHIIGDQLLMGLARRLERCLRVGDTVARLGGDEFTILLDDIKDLNDVKNVANRINVALTGAFNLGGNEVITTVSIGIALGTSTYNLSEELIRDADIAMYRAKALGKARYEIFDFSMYTQAAQLLQLEMDLRRAIERQEFQVYYQPIVSLETYQIIGFEALVRWQHPEDGFVSPERFIPLAEETGLIVPIGYWVLREACRQMRTWQLKFPTNPPLTISVNISSKQFCHPNLIEEIRQILLDSGLQGSSLKLEITETVLMENSDSATTMLLELQQMDIQLHLDDFGTGYSSLSYLHHFPFSALKIDRSFVINIGANGENLEIVQAIISLAQSLNIDVIAEGIETREQLTQLQIKKCKHAQGYIFSRPLDSHSVDALIASSLYFKHLLV</sequence>
<protein>
    <recommendedName>
        <fullName evidence="8">Diguanylate cyclase/phosphodiesterase with PAS/PAC and GAF sensor(S)</fullName>
    </recommendedName>
</protein>
<dbReference type="RefSeq" id="WP_109006919.1">
    <property type="nucleotide sequence ID" value="NZ_BDUD01000001.1"/>
</dbReference>
<dbReference type="PROSITE" id="PS50883">
    <property type="entry name" value="EAL"/>
    <property type="match status" value="1"/>
</dbReference>
<dbReference type="EMBL" id="BDUD01000001">
    <property type="protein sequence ID" value="GBG16572.1"/>
    <property type="molecule type" value="Genomic_DNA"/>
</dbReference>
<feature type="domain" description="GGDEF" evidence="5">
    <location>
        <begin position="713"/>
        <end position="846"/>
    </location>
</feature>
<dbReference type="Pfam" id="PF00990">
    <property type="entry name" value="GGDEF"/>
    <property type="match status" value="1"/>
</dbReference>
<evidence type="ECO:0000259" key="3">
    <source>
        <dbReference type="PROSITE" id="PS50113"/>
    </source>
</evidence>
<feature type="domain" description="PAS" evidence="2">
    <location>
        <begin position="551"/>
        <end position="622"/>
    </location>
</feature>
<dbReference type="InterPro" id="IPR001610">
    <property type="entry name" value="PAC"/>
</dbReference>
<dbReference type="SUPFAM" id="SSF141868">
    <property type="entry name" value="EAL domain-like"/>
    <property type="match status" value="1"/>
</dbReference>
<dbReference type="Gene3D" id="3.20.20.450">
    <property type="entry name" value="EAL domain"/>
    <property type="match status" value="1"/>
</dbReference>
<dbReference type="SUPFAM" id="SSF55785">
    <property type="entry name" value="PYP-like sensor domain (PAS domain)"/>
    <property type="match status" value="5"/>
</dbReference>
<dbReference type="InterPro" id="IPR000014">
    <property type="entry name" value="PAS"/>
</dbReference>
<name>A0A2R5FDU4_NOSCO</name>
<dbReference type="InterPro" id="IPR029787">
    <property type="entry name" value="Nucleotide_cyclase"/>
</dbReference>
<evidence type="ECO:0000313" key="7">
    <source>
        <dbReference type="Proteomes" id="UP000245124"/>
    </source>
</evidence>
<comment type="caution">
    <text evidence="6">The sequence shown here is derived from an EMBL/GenBank/DDBJ whole genome shotgun (WGS) entry which is preliminary data.</text>
</comment>
<feature type="domain" description="PAC" evidence="3">
    <location>
        <begin position="627"/>
        <end position="680"/>
    </location>
</feature>
<dbReference type="Gene3D" id="3.30.450.20">
    <property type="entry name" value="PAS domain"/>
    <property type="match status" value="5"/>
</dbReference>
<dbReference type="Pfam" id="PF08448">
    <property type="entry name" value="PAS_4"/>
    <property type="match status" value="2"/>
</dbReference>
<dbReference type="InterPro" id="IPR000700">
    <property type="entry name" value="PAS-assoc_C"/>
</dbReference>
<dbReference type="NCBIfam" id="TIGR00229">
    <property type="entry name" value="sensory_box"/>
    <property type="match status" value="5"/>
</dbReference>
<dbReference type="SMART" id="SM00052">
    <property type="entry name" value="EAL"/>
    <property type="match status" value="1"/>
</dbReference>
<dbReference type="InterPro" id="IPR052155">
    <property type="entry name" value="Biofilm_reg_signaling"/>
</dbReference>
<dbReference type="SMART" id="SM00267">
    <property type="entry name" value="GGDEF"/>
    <property type="match status" value="1"/>
</dbReference>
<dbReference type="CDD" id="cd01949">
    <property type="entry name" value="GGDEF"/>
    <property type="match status" value="1"/>
</dbReference>
<accession>A0A2R5FDU4</accession>
<dbReference type="InterPro" id="IPR001633">
    <property type="entry name" value="EAL_dom"/>
</dbReference>
<dbReference type="CDD" id="cd00130">
    <property type="entry name" value="PAS"/>
    <property type="match status" value="2"/>
</dbReference>
<evidence type="ECO:0000259" key="2">
    <source>
        <dbReference type="PROSITE" id="PS50112"/>
    </source>
</evidence>
<dbReference type="Pfam" id="PF13188">
    <property type="entry name" value="PAS_8"/>
    <property type="match status" value="1"/>
</dbReference>
<dbReference type="Pfam" id="PF08447">
    <property type="entry name" value="PAS_3"/>
    <property type="match status" value="2"/>
</dbReference>
<evidence type="ECO:0000313" key="6">
    <source>
        <dbReference type="EMBL" id="GBG16572.1"/>
    </source>
</evidence>
<keyword evidence="7" id="KW-1185">Reference proteome</keyword>
<dbReference type="InterPro" id="IPR000160">
    <property type="entry name" value="GGDEF_dom"/>
</dbReference>
<dbReference type="SMART" id="SM00086">
    <property type="entry name" value="PAC"/>
    <property type="match status" value="2"/>
</dbReference>
<evidence type="ECO:0000259" key="4">
    <source>
        <dbReference type="PROSITE" id="PS50883"/>
    </source>
</evidence>
<dbReference type="InterPro" id="IPR013656">
    <property type="entry name" value="PAS_4"/>
</dbReference>
<feature type="domain" description="EAL" evidence="4">
    <location>
        <begin position="855"/>
        <end position="1111"/>
    </location>
</feature>
<dbReference type="PANTHER" id="PTHR44757">
    <property type="entry name" value="DIGUANYLATE CYCLASE DGCP"/>
    <property type="match status" value="1"/>
</dbReference>
<dbReference type="PROSITE" id="PS50112">
    <property type="entry name" value="PAS"/>
    <property type="match status" value="3"/>
</dbReference>
<evidence type="ECO:0000259" key="5">
    <source>
        <dbReference type="PROSITE" id="PS50887"/>
    </source>
</evidence>
<dbReference type="FunFam" id="3.20.20.450:FF:000001">
    <property type="entry name" value="Cyclic di-GMP phosphodiesterase yahA"/>
    <property type="match status" value="1"/>
</dbReference>
<dbReference type="Pfam" id="PF00563">
    <property type="entry name" value="EAL"/>
    <property type="match status" value="1"/>
</dbReference>
<dbReference type="SUPFAM" id="SSF55073">
    <property type="entry name" value="Nucleotide cyclase"/>
    <property type="match status" value="1"/>
</dbReference>
<feature type="coiled-coil region" evidence="1">
    <location>
        <begin position="120"/>
        <end position="158"/>
    </location>
</feature>
<dbReference type="SMART" id="SM00091">
    <property type="entry name" value="PAS"/>
    <property type="match status" value="5"/>
</dbReference>
<dbReference type="OrthoDB" id="9787983at2"/>
<evidence type="ECO:0008006" key="8">
    <source>
        <dbReference type="Google" id="ProtNLM"/>
    </source>
</evidence>
<dbReference type="CDD" id="cd01948">
    <property type="entry name" value="EAL"/>
    <property type="match status" value="1"/>
</dbReference>
<organism evidence="6 7">
    <name type="scientific">Nostoc commune NIES-4072</name>
    <dbReference type="NCBI Taxonomy" id="2005467"/>
    <lineage>
        <taxon>Bacteria</taxon>
        <taxon>Bacillati</taxon>
        <taxon>Cyanobacteriota</taxon>
        <taxon>Cyanophyceae</taxon>
        <taxon>Nostocales</taxon>
        <taxon>Nostocaceae</taxon>
        <taxon>Nostoc</taxon>
    </lineage>
</organism>
<dbReference type="PROSITE" id="PS50113">
    <property type="entry name" value="PAC"/>
    <property type="match status" value="1"/>
</dbReference>
<feature type="domain" description="PAS" evidence="2">
    <location>
        <begin position="290"/>
        <end position="359"/>
    </location>
</feature>
<dbReference type="NCBIfam" id="TIGR00254">
    <property type="entry name" value="GGDEF"/>
    <property type="match status" value="1"/>
</dbReference>
<reference evidence="6 7" key="1">
    <citation type="submission" date="2017-06" db="EMBL/GenBank/DDBJ databases">
        <title>Genome sequencing of cyanobaciteial culture collection at National Institute for Environmental Studies (NIES).</title>
        <authorList>
            <person name="Hirose Y."/>
            <person name="Shimura Y."/>
            <person name="Fujisawa T."/>
            <person name="Nakamura Y."/>
            <person name="Kawachi M."/>
        </authorList>
    </citation>
    <scope>NUCLEOTIDE SEQUENCE [LARGE SCALE GENOMIC DNA]</scope>
    <source>
        <strain evidence="6 7">NIES-4072</strain>
    </source>
</reference>
<dbReference type="Proteomes" id="UP000245124">
    <property type="component" value="Unassembled WGS sequence"/>
</dbReference>